<feature type="compositionally biased region" description="Low complexity" evidence="3">
    <location>
        <begin position="79"/>
        <end position="101"/>
    </location>
</feature>
<keyword evidence="5" id="KW-1185">Reference proteome</keyword>
<feature type="compositionally biased region" description="Basic and acidic residues" evidence="3">
    <location>
        <begin position="386"/>
        <end position="395"/>
    </location>
</feature>
<feature type="region of interest" description="Disordered" evidence="3">
    <location>
        <begin position="366"/>
        <end position="404"/>
    </location>
</feature>
<evidence type="ECO:0000313" key="4">
    <source>
        <dbReference type="EMBL" id="CAD5207395.1"/>
    </source>
</evidence>
<evidence type="ECO:0000256" key="2">
    <source>
        <dbReference type="SAM" id="Coils"/>
    </source>
</evidence>
<dbReference type="EMBL" id="CAJFDH010000001">
    <property type="protein sequence ID" value="CAD5207395.1"/>
    <property type="molecule type" value="Genomic_DNA"/>
</dbReference>
<feature type="region of interest" description="Disordered" evidence="3">
    <location>
        <begin position="254"/>
        <end position="324"/>
    </location>
</feature>
<gene>
    <name evidence="4" type="ORF">BOKJ2_LOCUS2079</name>
</gene>
<comment type="caution">
    <text evidence="4">The sequence shown here is derived from an EMBL/GenBank/DDBJ whole genome shotgun (WGS) entry which is preliminary data.</text>
</comment>
<name>A0A811JVQ2_9BILA</name>
<dbReference type="EMBL" id="CAJFCW020000001">
    <property type="protein sequence ID" value="CAG9085465.1"/>
    <property type="molecule type" value="Genomic_DNA"/>
</dbReference>
<organism evidence="4 5">
    <name type="scientific">Bursaphelenchus okinawaensis</name>
    <dbReference type="NCBI Taxonomy" id="465554"/>
    <lineage>
        <taxon>Eukaryota</taxon>
        <taxon>Metazoa</taxon>
        <taxon>Ecdysozoa</taxon>
        <taxon>Nematoda</taxon>
        <taxon>Chromadorea</taxon>
        <taxon>Rhabditida</taxon>
        <taxon>Tylenchina</taxon>
        <taxon>Tylenchomorpha</taxon>
        <taxon>Aphelenchoidea</taxon>
        <taxon>Aphelenchoididae</taxon>
        <taxon>Bursaphelenchus</taxon>
    </lineage>
</organism>
<evidence type="ECO:0000313" key="5">
    <source>
        <dbReference type="Proteomes" id="UP000614601"/>
    </source>
</evidence>
<comment type="similarity">
    <text evidence="1">Belongs to the SPATS2 family.</text>
</comment>
<dbReference type="SUPFAM" id="SSF46934">
    <property type="entry name" value="UBA-like"/>
    <property type="match status" value="1"/>
</dbReference>
<dbReference type="PANTHER" id="PTHR15623:SF11">
    <property type="entry name" value="SPERMATOGENESIS-ASSOCIATED SERINE-RICH PROTEIN 2"/>
    <property type="match status" value="1"/>
</dbReference>
<dbReference type="AlphaFoldDB" id="A0A811JVQ2"/>
<feature type="compositionally biased region" description="Low complexity" evidence="3">
    <location>
        <begin position="254"/>
        <end position="269"/>
    </location>
</feature>
<dbReference type="PANTHER" id="PTHR15623">
    <property type="entry name" value="SPERMATOGENESIS-ASSOCIATED SERINE-RICH PROTEIN 2-RELATED"/>
    <property type="match status" value="1"/>
</dbReference>
<accession>A0A811JVQ2</accession>
<dbReference type="Proteomes" id="UP000783686">
    <property type="component" value="Unassembled WGS sequence"/>
</dbReference>
<sequence length="404" mass="42588">MSKAGIEKAAIDAKVAKVREIVRDVSKNDIMLALHNFDMDVNKTINAFTEGKEAALGEWQTNGAVAKKKKNKKNGQSNATAAAKPAQAKPTPASAKPTTSEPPKPKVDQAKVNETVQAFNSLDVSARASEVEKLAKDLDGTVQSLRQLISRAENQKTAAINAILAAVQQRDRQLSAELEAVKSEVERQTQKQRSLLEKIQKSAQNGDIAKFTAGNAGLETILNSPFTFDENPSLRSIGKFGSVYQTGNVVVPAAAPAPQQAKPQANGAPKPQPKVEQKQNGTAPKVNGVQKPSNGVASKISTSQSSLVSSEDSGLGQVSPVAQQEKVRAQAGGLVIEGEGISPEAMADIQRQLSEQLKAQGIDESILSGLSGLGGTSVAPRRRAPRKDGPKDNKKGPSKPIGAH</sequence>
<proteinExistence type="inferred from homology"/>
<protein>
    <submittedName>
        <fullName evidence="4">Uncharacterized protein</fullName>
    </submittedName>
</protein>
<feature type="compositionally biased region" description="Polar residues" evidence="3">
    <location>
        <begin position="290"/>
        <end position="312"/>
    </location>
</feature>
<evidence type="ECO:0000256" key="3">
    <source>
        <dbReference type="SAM" id="MobiDB-lite"/>
    </source>
</evidence>
<keyword evidence="2" id="KW-0175">Coiled coil</keyword>
<dbReference type="Proteomes" id="UP000614601">
    <property type="component" value="Unassembled WGS sequence"/>
</dbReference>
<reference evidence="4" key="1">
    <citation type="submission" date="2020-09" db="EMBL/GenBank/DDBJ databases">
        <authorList>
            <person name="Kikuchi T."/>
        </authorList>
    </citation>
    <scope>NUCLEOTIDE SEQUENCE</scope>
    <source>
        <strain evidence="4">SH1</strain>
    </source>
</reference>
<feature type="coiled-coil region" evidence="2">
    <location>
        <begin position="135"/>
        <end position="198"/>
    </location>
</feature>
<evidence type="ECO:0000256" key="1">
    <source>
        <dbReference type="ARBA" id="ARBA00007105"/>
    </source>
</evidence>
<dbReference type="InterPro" id="IPR009816">
    <property type="entry name" value="SPATS2-like"/>
</dbReference>
<dbReference type="OrthoDB" id="6136201at2759"/>
<dbReference type="GO" id="GO:0005737">
    <property type="term" value="C:cytoplasm"/>
    <property type="evidence" value="ECO:0007669"/>
    <property type="project" value="TreeGrafter"/>
</dbReference>
<dbReference type="InterPro" id="IPR009060">
    <property type="entry name" value="UBA-like_sf"/>
</dbReference>
<feature type="region of interest" description="Disordered" evidence="3">
    <location>
        <begin position="64"/>
        <end position="110"/>
    </location>
</feature>